<evidence type="ECO:0000313" key="3">
    <source>
        <dbReference type="Proteomes" id="UP000231019"/>
    </source>
</evidence>
<feature type="transmembrane region" description="Helical" evidence="1">
    <location>
        <begin position="12"/>
        <end position="32"/>
    </location>
</feature>
<reference evidence="2 3" key="1">
    <citation type="submission" date="2017-09" db="EMBL/GenBank/DDBJ databases">
        <title>Depth-based differentiation of microbial function through sediment-hosted aquifers and enrichment of novel symbionts in the deep terrestrial subsurface.</title>
        <authorList>
            <person name="Probst A.J."/>
            <person name="Ladd B."/>
            <person name="Jarett J.K."/>
            <person name="Geller-Mcgrath D.E."/>
            <person name="Sieber C.M."/>
            <person name="Emerson J.B."/>
            <person name="Anantharaman K."/>
            <person name="Thomas B.C."/>
            <person name="Malmstrom R."/>
            <person name="Stieglmeier M."/>
            <person name="Klingl A."/>
            <person name="Woyke T."/>
            <person name="Ryan C.M."/>
            <person name="Banfield J.F."/>
        </authorList>
    </citation>
    <scope>NUCLEOTIDE SEQUENCE [LARGE SCALE GENOMIC DNA]</scope>
    <source>
        <strain evidence="2">CG17_big_fil_post_rev_8_21_14_2_50_48_46</strain>
    </source>
</reference>
<dbReference type="AlphaFoldDB" id="A0A2M7FZR0"/>
<dbReference type="Proteomes" id="UP000231019">
    <property type="component" value="Unassembled WGS sequence"/>
</dbReference>
<sequence length="157" mass="17163">MASFNKLVRRALGALGVVVALFSLMFVVMAIGDILGGHNYKASMGVVWALLIFFLGTLTSGGLLARWGFAQPHPEDPVLSENEQIRSVLRLAKQSQGTLTLLEVAAETQLSLPQSKVLLEDLVTQQIAQMVLREDGVIVYAFPEFQPESHPYQLPGE</sequence>
<accession>A0A2M7FZR0</accession>
<feature type="transmembrane region" description="Helical" evidence="1">
    <location>
        <begin position="44"/>
        <end position="65"/>
    </location>
</feature>
<organism evidence="2 3">
    <name type="scientific">bacterium (Candidatus Blackallbacteria) CG17_big_fil_post_rev_8_21_14_2_50_48_46</name>
    <dbReference type="NCBI Taxonomy" id="2014261"/>
    <lineage>
        <taxon>Bacteria</taxon>
        <taxon>Candidatus Blackallbacteria</taxon>
    </lineage>
</organism>
<dbReference type="EMBL" id="PFFQ01000055">
    <property type="protein sequence ID" value="PIW14895.1"/>
    <property type="molecule type" value="Genomic_DNA"/>
</dbReference>
<proteinExistence type="predicted"/>
<comment type="caution">
    <text evidence="2">The sequence shown here is derived from an EMBL/GenBank/DDBJ whole genome shotgun (WGS) entry which is preliminary data.</text>
</comment>
<gene>
    <name evidence="2" type="ORF">COW36_19800</name>
</gene>
<evidence type="ECO:0000256" key="1">
    <source>
        <dbReference type="SAM" id="Phobius"/>
    </source>
</evidence>
<protein>
    <submittedName>
        <fullName evidence="2">Uncharacterized protein</fullName>
    </submittedName>
</protein>
<keyword evidence="1" id="KW-1133">Transmembrane helix</keyword>
<keyword evidence="1" id="KW-0472">Membrane</keyword>
<evidence type="ECO:0000313" key="2">
    <source>
        <dbReference type="EMBL" id="PIW14895.1"/>
    </source>
</evidence>
<keyword evidence="1" id="KW-0812">Transmembrane</keyword>
<name>A0A2M7FZR0_9BACT</name>